<dbReference type="InterPro" id="IPR017441">
    <property type="entry name" value="Protein_kinase_ATP_BS"/>
</dbReference>
<dbReference type="GO" id="GO:0000422">
    <property type="term" value="P:autophagy of mitochondrion"/>
    <property type="evidence" value="ECO:0007669"/>
    <property type="project" value="TreeGrafter"/>
</dbReference>
<feature type="compositionally biased region" description="Basic and acidic residues" evidence="8">
    <location>
        <begin position="360"/>
        <end position="381"/>
    </location>
</feature>
<organism evidence="10 11">
    <name type="scientific">Smittium megazygosporum</name>
    <dbReference type="NCBI Taxonomy" id="133381"/>
    <lineage>
        <taxon>Eukaryota</taxon>
        <taxon>Fungi</taxon>
        <taxon>Fungi incertae sedis</taxon>
        <taxon>Zoopagomycota</taxon>
        <taxon>Kickxellomycotina</taxon>
        <taxon>Harpellomycetes</taxon>
        <taxon>Harpellales</taxon>
        <taxon>Legeriomycetaceae</taxon>
        <taxon>Smittium</taxon>
    </lineage>
</organism>
<dbReference type="Proteomes" id="UP000245609">
    <property type="component" value="Unassembled WGS sequence"/>
</dbReference>
<evidence type="ECO:0000256" key="3">
    <source>
        <dbReference type="ARBA" id="ARBA00022741"/>
    </source>
</evidence>
<dbReference type="InterPro" id="IPR008271">
    <property type="entry name" value="Ser/Thr_kinase_AS"/>
</dbReference>
<dbReference type="Pfam" id="PF00069">
    <property type="entry name" value="Pkinase"/>
    <property type="match status" value="1"/>
</dbReference>
<dbReference type="FunFam" id="3.30.200.20:FF:000042">
    <property type="entry name" value="Aurora kinase A"/>
    <property type="match status" value="1"/>
</dbReference>
<protein>
    <recommendedName>
        <fullName evidence="1">non-specific serine/threonine protein kinase</fullName>
        <ecNumber evidence="1">2.7.11.1</ecNumber>
    </recommendedName>
    <alternativeName>
        <fullName evidence="6">Autophagy-related protein 1</fullName>
    </alternativeName>
</protein>
<dbReference type="GO" id="GO:0005524">
    <property type="term" value="F:ATP binding"/>
    <property type="evidence" value="ECO:0007669"/>
    <property type="project" value="UniProtKB-UniRule"/>
</dbReference>
<accession>A0A2T9ZGS6</accession>
<feature type="compositionally biased region" description="Polar residues" evidence="8">
    <location>
        <begin position="513"/>
        <end position="524"/>
    </location>
</feature>
<dbReference type="InterPro" id="IPR048941">
    <property type="entry name" value="ATG1-like_MIT2"/>
</dbReference>
<dbReference type="STRING" id="133381.A0A2T9ZGS6"/>
<evidence type="ECO:0000256" key="8">
    <source>
        <dbReference type="SAM" id="MobiDB-lite"/>
    </source>
</evidence>
<dbReference type="PANTHER" id="PTHR24348:SF22">
    <property type="entry name" value="NON-SPECIFIC SERINE_THREONINE PROTEIN KINASE"/>
    <property type="match status" value="1"/>
</dbReference>
<evidence type="ECO:0000313" key="10">
    <source>
        <dbReference type="EMBL" id="PVV03717.1"/>
    </source>
</evidence>
<feature type="compositionally biased region" description="Polar residues" evidence="8">
    <location>
        <begin position="315"/>
        <end position="356"/>
    </location>
</feature>
<reference evidence="10 11" key="1">
    <citation type="journal article" date="2018" name="MBio">
        <title>Comparative Genomics Reveals the Core Gene Toolbox for the Fungus-Insect Symbiosis.</title>
        <authorList>
            <person name="Wang Y."/>
            <person name="Stata M."/>
            <person name="Wang W."/>
            <person name="Stajich J.E."/>
            <person name="White M.M."/>
            <person name="Moncalvo J.M."/>
        </authorList>
    </citation>
    <scope>NUCLEOTIDE SEQUENCE [LARGE SCALE GENOMIC DNA]</scope>
    <source>
        <strain evidence="10 11">SC-DP-2</strain>
    </source>
</reference>
<evidence type="ECO:0000256" key="4">
    <source>
        <dbReference type="ARBA" id="ARBA00022777"/>
    </source>
</evidence>
<dbReference type="SMART" id="SM00220">
    <property type="entry name" value="S_TKc"/>
    <property type="match status" value="1"/>
</dbReference>
<dbReference type="Gene3D" id="1.10.510.10">
    <property type="entry name" value="Transferase(Phosphotransferase) domain 1"/>
    <property type="match status" value="1"/>
</dbReference>
<gene>
    <name evidence="10" type="ORF">BB560_001799</name>
</gene>
<evidence type="ECO:0000256" key="2">
    <source>
        <dbReference type="ARBA" id="ARBA00022679"/>
    </source>
</evidence>
<keyword evidence="5 7" id="KW-0067">ATP-binding</keyword>
<feature type="region of interest" description="Disordered" evidence="8">
    <location>
        <begin position="315"/>
        <end position="430"/>
    </location>
</feature>
<evidence type="ECO:0000313" key="11">
    <source>
        <dbReference type="Proteomes" id="UP000245609"/>
    </source>
</evidence>
<feature type="compositionally biased region" description="Polar residues" evidence="8">
    <location>
        <begin position="662"/>
        <end position="675"/>
    </location>
</feature>
<keyword evidence="2" id="KW-0808">Transferase</keyword>
<dbReference type="GO" id="GO:0034727">
    <property type="term" value="P:piecemeal microautophagy of the nucleus"/>
    <property type="evidence" value="ECO:0007669"/>
    <property type="project" value="TreeGrafter"/>
</dbReference>
<dbReference type="GO" id="GO:0034045">
    <property type="term" value="C:phagophore assembly site membrane"/>
    <property type="evidence" value="ECO:0007669"/>
    <property type="project" value="TreeGrafter"/>
</dbReference>
<feature type="compositionally biased region" description="Polar residues" evidence="8">
    <location>
        <begin position="382"/>
        <end position="398"/>
    </location>
</feature>
<evidence type="ECO:0000256" key="5">
    <source>
        <dbReference type="ARBA" id="ARBA00022840"/>
    </source>
</evidence>
<feature type="domain" description="Protein kinase" evidence="9">
    <location>
        <begin position="15"/>
        <end position="296"/>
    </location>
</feature>
<dbReference type="GO" id="GO:0004674">
    <property type="term" value="F:protein serine/threonine kinase activity"/>
    <property type="evidence" value="ECO:0007669"/>
    <property type="project" value="UniProtKB-EC"/>
</dbReference>
<dbReference type="InterPro" id="IPR022708">
    <property type="entry name" value="Atg1-like_tMIT"/>
</dbReference>
<dbReference type="PROSITE" id="PS50011">
    <property type="entry name" value="PROTEIN_KINASE_DOM"/>
    <property type="match status" value="1"/>
</dbReference>
<dbReference type="InterPro" id="IPR000719">
    <property type="entry name" value="Prot_kinase_dom"/>
</dbReference>
<dbReference type="OrthoDB" id="346907at2759"/>
<feature type="region of interest" description="Disordered" evidence="8">
    <location>
        <begin position="498"/>
        <end position="526"/>
    </location>
</feature>
<dbReference type="PROSITE" id="PS00107">
    <property type="entry name" value="PROTEIN_KINASE_ATP"/>
    <property type="match status" value="1"/>
</dbReference>
<dbReference type="Pfam" id="PF12063">
    <property type="entry name" value="ATG1-like_MIT1"/>
    <property type="match status" value="1"/>
</dbReference>
<evidence type="ECO:0000259" key="9">
    <source>
        <dbReference type="PROSITE" id="PS50011"/>
    </source>
</evidence>
<dbReference type="GO" id="GO:0005829">
    <property type="term" value="C:cytosol"/>
    <property type="evidence" value="ECO:0007669"/>
    <property type="project" value="TreeGrafter"/>
</dbReference>
<feature type="compositionally biased region" description="Polar residues" evidence="8">
    <location>
        <begin position="457"/>
        <end position="468"/>
    </location>
</feature>
<dbReference type="Pfam" id="PF21127">
    <property type="entry name" value="ATG1-like_MIT2"/>
    <property type="match status" value="1"/>
</dbReference>
<dbReference type="PANTHER" id="PTHR24348">
    <property type="entry name" value="SERINE/THREONINE-PROTEIN KINASE UNC-51-RELATED"/>
    <property type="match status" value="1"/>
</dbReference>
<feature type="compositionally biased region" description="Polar residues" evidence="8">
    <location>
        <begin position="683"/>
        <end position="694"/>
    </location>
</feature>
<sequence>MSENKPAPVISIGDYIIGNEIGRGSFAKVYKGFNNKTQENVAIKSVSRIKLTKKLLDNLEIEINILKSSHHENVVELIECLKSKNRIHLVMSYCSLGDLSKYIKSRKQVPLLQNSFGGSALEYLRQKNVIHRDIKPQNLLLCPPNDNYVPGESEANFIFPILKIADFGFARSLMQSSLADTLCGSPLYMAPEILRYEKYDARADLWSVGAVVYEMCTGKPPFRASNHIELQHKIEKYNDIVPFPEESKSLKSSYSDHSIPVSLKELISSLLKKRPDDRISFGLFFEKAASGSRSYLETSKQRYFDSLKNTKTSLDFKSSDNLTANKNIPRPSQGTNSKKQNFSPNYPPVDSTQPNLPSKPLDESLSDKKALSESPSSEKLKASISSNQSLEKFTSSDHLNIYKNNKPAKKTTATTKPSIPTGTKSTQPDDNLYLENEYVVIEKRAVEINALADEMDTSSNKSQPSYTDPRSRGIRPFVLDQISALSLAVSNAVPTDSQKTSSSIYKVPEDAGNPSQKTQSSQGGVNKKNVYHSESFSFLDANLYNKFSIKSDIPSEEPIIRQMESLAYKAHSVSWLADMKVSYLQTFEENGKFKGAENEENEDKMELLMLLMGTDINISNGEAFALYLKALSLLHKAIICAKEYWNTKEGLSAEMTKVSASGTTNRITNPQNHPNSLARKVSGHTTSNHSSTKSGEPFSLTHRSEKAASQAFNNAVQWVRNKFNTCLENADLLKSISSKNEIDFTNVSIERILYEKALELSKAAAQRELKWELPFECERAYQLAIWMLSAILEPTSGDPEISIEDRQIVENFVSAVVKRLESLRERISKSILDSQ</sequence>
<dbReference type="InterPro" id="IPR011009">
    <property type="entry name" value="Kinase-like_dom_sf"/>
</dbReference>
<feature type="binding site" evidence="7">
    <location>
        <position position="44"/>
    </location>
    <ligand>
        <name>ATP</name>
        <dbReference type="ChEBI" id="CHEBI:30616"/>
    </ligand>
</feature>
<dbReference type="GO" id="GO:0005776">
    <property type="term" value="C:autophagosome"/>
    <property type="evidence" value="ECO:0007669"/>
    <property type="project" value="TreeGrafter"/>
</dbReference>
<feature type="region of interest" description="Disordered" evidence="8">
    <location>
        <begin position="454"/>
        <end position="473"/>
    </location>
</feature>
<proteinExistence type="predicted"/>
<name>A0A2T9ZGS6_9FUNG</name>
<keyword evidence="11" id="KW-1185">Reference proteome</keyword>
<evidence type="ECO:0000256" key="6">
    <source>
        <dbReference type="ARBA" id="ARBA00030237"/>
    </source>
</evidence>
<dbReference type="GO" id="GO:0000045">
    <property type="term" value="P:autophagosome assembly"/>
    <property type="evidence" value="ECO:0007669"/>
    <property type="project" value="TreeGrafter"/>
</dbReference>
<dbReference type="GO" id="GO:0061709">
    <property type="term" value="P:reticulophagy"/>
    <property type="evidence" value="ECO:0007669"/>
    <property type="project" value="TreeGrafter"/>
</dbReference>
<feature type="region of interest" description="Disordered" evidence="8">
    <location>
        <begin position="662"/>
        <end position="698"/>
    </location>
</feature>
<evidence type="ECO:0000256" key="1">
    <source>
        <dbReference type="ARBA" id="ARBA00012513"/>
    </source>
</evidence>
<feature type="compositionally biased region" description="Polar residues" evidence="8">
    <location>
        <begin position="418"/>
        <end position="429"/>
    </location>
</feature>
<dbReference type="GO" id="GO:0042594">
    <property type="term" value="P:response to starvation"/>
    <property type="evidence" value="ECO:0007669"/>
    <property type="project" value="TreeGrafter"/>
</dbReference>
<dbReference type="EC" id="2.7.11.1" evidence="1"/>
<dbReference type="SUPFAM" id="SSF56112">
    <property type="entry name" value="Protein kinase-like (PK-like)"/>
    <property type="match status" value="1"/>
</dbReference>
<dbReference type="AlphaFoldDB" id="A0A2T9ZGS6"/>
<dbReference type="InterPro" id="IPR045269">
    <property type="entry name" value="Atg1-like"/>
</dbReference>
<dbReference type="EMBL" id="MBFS01000199">
    <property type="protein sequence ID" value="PVV03717.1"/>
    <property type="molecule type" value="Genomic_DNA"/>
</dbReference>
<evidence type="ECO:0000256" key="7">
    <source>
        <dbReference type="PROSITE-ProRule" id="PRU10141"/>
    </source>
</evidence>
<keyword evidence="3 7" id="KW-0547">Nucleotide-binding</keyword>
<comment type="caution">
    <text evidence="10">The sequence shown here is derived from an EMBL/GenBank/DDBJ whole genome shotgun (WGS) entry which is preliminary data.</text>
</comment>
<dbReference type="PROSITE" id="PS00108">
    <property type="entry name" value="PROTEIN_KINASE_ST"/>
    <property type="match status" value="1"/>
</dbReference>
<keyword evidence="4" id="KW-0418">Kinase</keyword>
<dbReference type="GO" id="GO:0010506">
    <property type="term" value="P:regulation of autophagy"/>
    <property type="evidence" value="ECO:0007669"/>
    <property type="project" value="InterPro"/>
</dbReference>